<feature type="transmembrane region" description="Helical" evidence="16">
    <location>
        <begin position="62"/>
        <end position="82"/>
    </location>
</feature>
<keyword evidence="5 16" id="KW-0812">Transmembrane</keyword>
<evidence type="ECO:0000256" key="7">
    <source>
        <dbReference type="ARBA" id="ARBA00022723"/>
    </source>
</evidence>
<evidence type="ECO:0000256" key="13">
    <source>
        <dbReference type="ARBA" id="ARBA00023157"/>
    </source>
</evidence>
<evidence type="ECO:0000256" key="3">
    <source>
        <dbReference type="ARBA" id="ARBA00022475"/>
    </source>
</evidence>
<keyword evidence="4" id="KW-0249">Electron transport</keyword>
<name>A0A6J6WP74_9ZZZZ</name>
<dbReference type="Gene3D" id="2.102.10.10">
    <property type="entry name" value="Rieske [2Fe-2S] iron-sulphur domain"/>
    <property type="match status" value="1"/>
</dbReference>
<dbReference type="Pfam" id="PF19297">
    <property type="entry name" value="QcrA_N"/>
    <property type="match status" value="1"/>
</dbReference>
<feature type="transmembrane region" description="Helical" evidence="16">
    <location>
        <begin position="36"/>
        <end position="56"/>
    </location>
</feature>
<keyword evidence="12 16" id="KW-0472">Membrane</keyword>
<dbReference type="GO" id="GO:0016491">
    <property type="term" value="F:oxidoreductase activity"/>
    <property type="evidence" value="ECO:0007669"/>
    <property type="project" value="UniProtKB-KW"/>
</dbReference>
<evidence type="ECO:0000256" key="10">
    <source>
        <dbReference type="ARBA" id="ARBA00023004"/>
    </source>
</evidence>
<evidence type="ECO:0000256" key="6">
    <source>
        <dbReference type="ARBA" id="ARBA00022714"/>
    </source>
</evidence>
<gene>
    <name evidence="18" type="ORF">UFOPK2958_00725</name>
</gene>
<dbReference type="EMBL" id="CAFAAB010000070">
    <property type="protein sequence ID" value="CAB4784007.1"/>
    <property type="molecule type" value="Genomic_DNA"/>
</dbReference>
<keyword evidence="13" id="KW-1015">Disulfide bond</keyword>
<keyword evidence="6" id="KW-0001">2Fe-2S</keyword>
<evidence type="ECO:0000256" key="16">
    <source>
        <dbReference type="SAM" id="Phobius"/>
    </source>
</evidence>
<keyword evidence="4" id="KW-0679">Respiratory chain</keyword>
<proteinExistence type="predicted"/>
<dbReference type="CDD" id="cd03467">
    <property type="entry name" value="Rieske"/>
    <property type="match status" value="1"/>
</dbReference>
<feature type="region of interest" description="Disordered" evidence="15">
    <location>
        <begin position="1"/>
        <end position="27"/>
    </location>
</feature>
<accession>A0A6J6WP74</accession>
<keyword evidence="9" id="KW-0560">Oxidoreductase</keyword>
<keyword evidence="3" id="KW-1003">Cell membrane</keyword>
<dbReference type="Pfam" id="PF00355">
    <property type="entry name" value="Rieske"/>
    <property type="match status" value="1"/>
</dbReference>
<evidence type="ECO:0000256" key="9">
    <source>
        <dbReference type="ARBA" id="ARBA00023002"/>
    </source>
</evidence>
<comment type="subcellular location">
    <subcellularLocation>
        <location evidence="1">Cell membrane</location>
        <topology evidence="1">Multi-pass membrane protein</topology>
    </subcellularLocation>
</comment>
<evidence type="ECO:0000259" key="17">
    <source>
        <dbReference type="PROSITE" id="PS51296"/>
    </source>
</evidence>
<keyword evidence="7" id="KW-0479">Metal-binding</keyword>
<evidence type="ECO:0000313" key="18">
    <source>
        <dbReference type="EMBL" id="CAB4784007.1"/>
    </source>
</evidence>
<dbReference type="GO" id="GO:0051537">
    <property type="term" value="F:2 iron, 2 sulfur cluster binding"/>
    <property type="evidence" value="ECO:0007669"/>
    <property type="project" value="UniProtKB-KW"/>
</dbReference>
<evidence type="ECO:0000256" key="2">
    <source>
        <dbReference type="ARBA" id="ARBA00022448"/>
    </source>
</evidence>
<keyword evidence="11" id="KW-0411">Iron-sulfur</keyword>
<keyword evidence="10" id="KW-0408">Iron</keyword>
<evidence type="ECO:0000256" key="14">
    <source>
        <dbReference type="ARBA" id="ARBA00032409"/>
    </source>
</evidence>
<dbReference type="AlphaFoldDB" id="A0A6J6WP74"/>
<evidence type="ECO:0000256" key="4">
    <source>
        <dbReference type="ARBA" id="ARBA00022660"/>
    </source>
</evidence>
<dbReference type="SUPFAM" id="SSF50022">
    <property type="entry name" value="ISP domain"/>
    <property type="match status" value="1"/>
</dbReference>
<dbReference type="InterPro" id="IPR036922">
    <property type="entry name" value="Rieske_2Fe-2S_sf"/>
</dbReference>
<evidence type="ECO:0000256" key="1">
    <source>
        <dbReference type="ARBA" id="ARBA00004651"/>
    </source>
</evidence>
<reference evidence="18" key="1">
    <citation type="submission" date="2020-05" db="EMBL/GenBank/DDBJ databases">
        <authorList>
            <person name="Chiriac C."/>
            <person name="Salcher M."/>
            <person name="Ghai R."/>
            <person name="Kavagutti S V."/>
        </authorList>
    </citation>
    <scope>NUCLEOTIDE SEQUENCE</scope>
</reference>
<keyword evidence="8 16" id="KW-1133">Transmembrane helix</keyword>
<organism evidence="18">
    <name type="scientific">freshwater metagenome</name>
    <dbReference type="NCBI Taxonomy" id="449393"/>
    <lineage>
        <taxon>unclassified sequences</taxon>
        <taxon>metagenomes</taxon>
        <taxon>ecological metagenomes</taxon>
    </lineage>
</organism>
<dbReference type="InterPro" id="IPR014349">
    <property type="entry name" value="Rieske_Fe-S_prot"/>
</dbReference>
<sequence>MSTTEEHRTPVSLSSVSENDPRMQPAAKNPDRVERWIAILFVLGFVGFIGFGWAYWVDAAPWILGSTVGFAFSFVGIGVVAWGKYLMPKGPFVEERHEMRSTDEERDAFAAAIIQRGGGVIKRRPMLGALLGGGLGIFGIVALFPVLRSLGPLPGKTLTRTDWKKGSYLVLQDGRRVHVDDFKISEVATVFPEGFEETPNGQAVDQTIIIRLDTEDFTTKKGRESWGPAGYVAYSKLCSHLGCPVGLYEQQLQMLVCPCHQSMFDVTVGAQPNFGPAPRPLPQLPLFIDKDGYLRSQSDYLEPVGPGYWERS</sequence>
<protein>
    <recommendedName>
        <fullName evidence="14">Rieske iron-sulfur protein</fullName>
    </recommendedName>
</protein>
<evidence type="ECO:0000256" key="11">
    <source>
        <dbReference type="ARBA" id="ARBA00023014"/>
    </source>
</evidence>
<dbReference type="InterPro" id="IPR017941">
    <property type="entry name" value="Rieske_2Fe-2S"/>
</dbReference>
<evidence type="ECO:0000256" key="12">
    <source>
        <dbReference type="ARBA" id="ARBA00023136"/>
    </source>
</evidence>
<dbReference type="PANTHER" id="PTHR10134">
    <property type="entry name" value="CYTOCHROME B-C1 COMPLEX SUBUNIT RIESKE, MITOCHONDRIAL"/>
    <property type="match status" value="1"/>
</dbReference>
<dbReference type="GO" id="GO:0046872">
    <property type="term" value="F:metal ion binding"/>
    <property type="evidence" value="ECO:0007669"/>
    <property type="project" value="UniProtKB-KW"/>
</dbReference>
<dbReference type="GO" id="GO:0005886">
    <property type="term" value="C:plasma membrane"/>
    <property type="evidence" value="ECO:0007669"/>
    <property type="project" value="UniProtKB-SubCell"/>
</dbReference>
<feature type="domain" description="Rieske" evidence="17">
    <location>
        <begin position="190"/>
        <end position="295"/>
    </location>
</feature>
<keyword evidence="2" id="KW-0813">Transport</keyword>
<evidence type="ECO:0000256" key="5">
    <source>
        <dbReference type="ARBA" id="ARBA00022692"/>
    </source>
</evidence>
<dbReference type="PROSITE" id="PS51296">
    <property type="entry name" value="RIESKE"/>
    <property type="match status" value="1"/>
</dbReference>
<feature type="transmembrane region" description="Helical" evidence="16">
    <location>
        <begin position="126"/>
        <end position="147"/>
    </location>
</feature>
<dbReference type="InterPro" id="IPR045603">
    <property type="entry name" value="QcrA_N"/>
</dbReference>
<evidence type="ECO:0000256" key="15">
    <source>
        <dbReference type="SAM" id="MobiDB-lite"/>
    </source>
</evidence>
<evidence type="ECO:0000256" key="8">
    <source>
        <dbReference type="ARBA" id="ARBA00022989"/>
    </source>
</evidence>